<dbReference type="InterPro" id="IPR011053">
    <property type="entry name" value="Single_hybrid_motif"/>
</dbReference>
<dbReference type="InterPro" id="IPR023213">
    <property type="entry name" value="CAT-like_dom_sf"/>
</dbReference>
<accession>A0A6C2YQB0</accession>
<dbReference type="PROSITE" id="PS50968">
    <property type="entry name" value="BIOTINYL_LIPOYL"/>
    <property type="match status" value="2"/>
</dbReference>
<evidence type="ECO:0000259" key="11">
    <source>
        <dbReference type="PROSITE" id="PS50968"/>
    </source>
</evidence>
<gene>
    <name evidence="13" type="ORF">GMBLW1_06570</name>
</gene>
<feature type="domain" description="Lipoyl-binding" evidence="11">
    <location>
        <begin position="1"/>
        <end position="75"/>
    </location>
</feature>
<evidence type="ECO:0000256" key="6">
    <source>
        <dbReference type="ARBA" id="ARBA00023315"/>
    </source>
</evidence>
<evidence type="ECO:0000256" key="4">
    <source>
        <dbReference type="ARBA" id="ARBA00022679"/>
    </source>
</evidence>
<dbReference type="GO" id="GO:0031405">
    <property type="term" value="F:lipoic acid binding"/>
    <property type="evidence" value="ECO:0007669"/>
    <property type="project" value="TreeGrafter"/>
</dbReference>
<dbReference type="InterPro" id="IPR004167">
    <property type="entry name" value="PSBD"/>
</dbReference>
<dbReference type="GO" id="GO:0004742">
    <property type="term" value="F:dihydrolipoyllysine-residue acetyltransferase activity"/>
    <property type="evidence" value="ECO:0007669"/>
    <property type="project" value="UniProtKB-EC"/>
</dbReference>
<evidence type="ECO:0000256" key="8">
    <source>
        <dbReference type="ARBA" id="ARBA00048370"/>
    </source>
</evidence>
<comment type="similarity">
    <text evidence="2 9">Belongs to the 2-oxoacid dehydrogenase family.</text>
</comment>
<dbReference type="PANTHER" id="PTHR43178:SF2">
    <property type="entry name" value="DIHYDROLIPOYLLYSINE-RESIDUE ACETYLTRANSFERASE COMPONENT OF PYRUVATE DEHYDROGENASE COMPLEX"/>
    <property type="match status" value="1"/>
</dbReference>
<comment type="cofactor">
    <cofactor evidence="1 9">
        <name>(R)-lipoate</name>
        <dbReference type="ChEBI" id="CHEBI:83088"/>
    </cofactor>
</comment>
<dbReference type="EMBL" id="LR593887">
    <property type="protein sequence ID" value="VTS03977.1"/>
    <property type="molecule type" value="Genomic_DNA"/>
</dbReference>
<feature type="domain" description="Lipoyl-binding" evidence="11">
    <location>
        <begin position="118"/>
        <end position="193"/>
    </location>
</feature>
<feature type="domain" description="Peripheral subunit-binding (PSBD)" evidence="12">
    <location>
        <begin position="250"/>
        <end position="287"/>
    </location>
</feature>
<dbReference type="PANTHER" id="PTHR43178">
    <property type="entry name" value="DIHYDROLIPOAMIDE ACETYLTRANSFERASE COMPONENT OF PYRUVATE DEHYDROGENASE COMPLEX"/>
    <property type="match status" value="1"/>
</dbReference>
<evidence type="ECO:0000256" key="5">
    <source>
        <dbReference type="ARBA" id="ARBA00022823"/>
    </source>
</evidence>
<protein>
    <recommendedName>
        <fullName evidence="9">Dihydrolipoamide acetyltransferase component of pyruvate dehydrogenase complex</fullName>
        <ecNumber evidence="9">2.3.1.-</ecNumber>
    </recommendedName>
</protein>
<dbReference type="CDD" id="cd06849">
    <property type="entry name" value="lipoyl_domain"/>
    <property type="match status" value="2"/>
</dbReference>
<dbReference type="Gene3D" id="2.40.50.100">
    <property type="match status" value="2"/>
</dbReference>
<dbReference type="InterPro" id="IPR000089">
    <property type="entry name" value="Biotin_lipoyl"/>
</dbReference>
<dbReference type="Gene3D" id="3.30.559.10">
    <property type="entry name" value="Chloramphenicol acetyltransferase-like domain"/>
    <property type="match status" value="1"/>
</dbReference>
<feature type="region of interest" description="Disordered" evidence="10">
    <location>
        <begin position="79"/>
        <end position="115"/>
    </location>
</feature>
<comment type="subunit">
    <text evidence="3">Forms a 24-polypeptide structural core with octahedral symmetry.</text>
</comment>
<dbReference type="RefSeq" id="WP_162658385.1">
    <property type="nucleotide sequence ID" value="NZ_LR593887.1"/>
</dbReference>
<evidence type="ECO:0000256" key="7">
    <source>
        <dbReference type="ARBA" id="ARBA00025211"/>
    </source>
</evidence>
<organism evidence="13">
    <name type="scientific">Tuwongella immobilis</name>
    <dbReference type="NCBI Taxonomy" id="692036"/>
    <lineage>
        <taxon>Bacteria</taxon>
        <taxon>Pseudomonadati</taxon>
        <taxon>Planctomycetota</taxon>
        <taxon>Planctomycetia</taxon>
        <taxon>Gemmatales</taxon>
        <taxon>Gemmataceae</taxon>
        <taxon>Tuwongella</taxon>
    </lineage>
</organism>
<dbReference type="InterPro" id="IPR036625">
    <property type="entry name" value="E3-bd_dom_sf"/>
</dbReference>
<keyword evidence="5 9" id="KW-0450">Lipoyl</keyword>
<keyword evidence="6 9" id="KW-0012">Acyltransferase</keyword>
<keyword evidence="13" id="KW-0670">Pyruvate</keyword>
<dbReference type="GO" id="GO:0005737">
    <property type="term" value="C:cytoplasm"/>
    <property type="evidence" value="ECO:0007669"/>
    <property type="project" value="TreeGrafter"/>
</dbReference>
<proteinExistence type="inferred from homology"/>
<dbReference type="EMBL" id="LR586016">
    <property type="protein sequence ID" value="VIP03303.1"/>
    <property type="molecule type" value="Genomic_DNA"/>
</dbReference>
<evidence type="ECO:0000313" key="14">
    <source>
        <dbReference type="Proteomes" id="UP000464378"/>
    </source>
</evidence>
<dbReference type="Pfam" id="PF02817">
    <property type="entry name" value="E3_binding"/>
    <property type="match status" value="1"/>
</dbReference>
<dbReference type="EC" id="2.3.1.-" evidence="9"/>
<dbReference type="InParanoid" id="A0A6C2YQB0"/>
<evidence type="ECO:0000259" key="12">
    <source>
        <dbReference type="PROSITE" id="PS51826"/>
    </source>
</evidence>
<dbReference type="PROSITE" id="PS51826">
    <property type="entry name" value="PSBD"/>
    <property type="match status" value="1"/>
</dbReference>
<evidence type="ECO:0000256" key="9">
    <source>
        <dbReference type="RuleBase" id="RU003423"/>
    </source>
</evidence>
<dbReference type="FunCoup" id="A0A6C2YQB0">
    <property type="interactions" value="454"/>
</dbReference>
<dbReference type="AlphaFoldDB" id="A0A6C2YQB0"/>
<evidence type="ECO:0000256" key="2">
    <source>
        <dbReference type="ARBA" id="ARBA00007317"/>
    </source>
</evidence>
<evidence type="ECO:0000256" key="1">
    <source>
        <dbReference type="ARBA" id="ARBA00001938"/>
    </source>
</evidence>
<keyword evidence="14" id="KW-1185">Reference proteome</keyword>
<name>A0A6C2YQB0_9BACT</name>
<keyword evidence="4 9" id="KW-0808">Transferase</keyword>
<comment type="catalytic activity">
    <reaction evidence="8">
        <text>N(6)-[(R)-dihydrolipoyl]-L-lysyl-[protein] + acetyl-CoA = N(6)-[(R)-S(8)-acetyldihydrolipoyl]-L-lysyl-[protein] + CoA</text>
        <dbReference type="Rhea" id="RHEA:17017"/>
        <dbReference type="Rhea" id="RHEA-COMP:10475"/>
        <dbReference type="Rhea" id="RHEA-COMP:10478"/>
        <dbReference type="ChEBI" id="CHEBI:57287"/>
        <dbReference type="ChEBI" id="CHEBI:57288"/>
        <dbReference type="ChEBI" id="CHEBI:83100"/>
        <dbReference type="ChEBI" id="CHEBI:83111"/>
        <dbReference type="EC" id="2.3.1.12"/>
    </reaction>
</comment>
<dbReference type="FunFam" id="3.30.559.10:FF:000004">
    <property type="entry name" value="Acetyltransferase component of pyruvate dehydrogenase complex"/>
    <property type="match status" value="1"/>
</dbReference>
<dbReference type="InterPro" id="IPR050743">
    <property type="entry name" value="2-oxoacid_DH_E2_comp"/>
</dbReference>
<dbReference type="InterPro" id="IPR001078">
    <property type="entry name" value="2-oxoacid_DH_actylTfrase"/>
</dbReference>
<dbReference type="Pfam" id="PF00364">
    <property type="entry name" value="Biotin_lipoyl"/>
    <property type="match status" value="2"/>
</dbReference>
<dbReference type="Gene3D" id="4.10.320.10">
    <property type="entry name" value="E3-binding domain"/>
    <property type="match status" value="1"/>
</dbReference>
<comment type="function">
    <text evidence="7">The pyruvate dehydrogenase complex catalyzes the overall conversion of pyruvate to acetyl-CoA and CO(2). It contains multiple copies of three enzymatic components: pyruvate dehydrogenase (E1), dihydrolipoamide acetyltransferase (E2) and lipoamide dehydrogenase (E3).</text>
</comment>
<dbReference type="GO" id="GO:0006086">
    <property type="term" value="P:pyruvate decarboxylation to acetyl-CoA"/>
    <property type="evidence" value="ECO:0007669"/>
    <property type="project" value="TreeGrafter"/>
</dbReference>
<dbReference type="Proteomes" id="UP000464378">
    <property type="component" value="Chromosome"/>
</dbReference>
<dbReference type="PROSITE" id="PS00189">
    <property type="entry name" value="LIPOYL"/>
    <property type="match status" value="2"/>
</dbReference>
<reference evidence="13" key="1">
    <citation type="submission" date="2019-04" db="EMBL/GenBank/DDBJ databases">
        <authorList>
            <consortium name="Science for Life Laboratories"/>
        </authorList>
    </citation>
    <scope>NUCLEOTIDE SEQUENCE</scope>
    <source>
        <strain evidence="13">MBLW1</strain>
    </source>
</reference>
<evidence type="ECO:0000256" key="3">
    <source>
        <dbReference type="ARBA" id="ARBA00011484"/>
    </source>
</evidence>
<dbReference type="SUPFAM" id="SSF47005">
    <property type="entry name" value="Peripheral subunit-binding domain of 2-oxo acid dehydrogenase complex"/>
    <property type="match status" value="1"/>
</dbReference>
<sequence>MEFRLPELAEGIDSGTVAEVLVSPGMTVKAGDEVLKIETDKATIPVTISTDGTVDSIVAKVGSKVSTGDVVFTYHAAGSAPQKPTSAPTPTASAKPAPAAPVAPAAAPAAPAQPTSKTVEFAVPELGDGISSAKVSRVNVEVGASFQAKSSLMEVETDKANISVEAPANGKVQEVRVKAGDTVEIGSVVFVLVLESAGAPVAAAPAPAAPPKPAPVAPVAAAPAPTAAPAPASAATNGVAVKHPAHLPIPAGPATRRLAREMGIELAQVKGTGRGGRITIDDLKAFVKTKMQQAKAAPAPAAAGPVAQPPLPDFAKYGTIEKQTVSKIRQTIAKNMTNTWSICPMVTQFDKVDITDLEAGRKRVVESQPKGAAKITMTVLAVKAVVAALKAFPHFNSSFDMNSNELILKKYFHVGIAVDTDRGLVVPVIRDADHKSIHDIAVEVQQLAEKARSNQLTIDQMRGGTFTITNLGGVGGTAFTPIVNWPEVAILGMARSYMEPVWRNGAFEPRLMLPLCLTYDHRVIDGADGARFTAKLNSILSDPIRLLMES</sequence>
<dbReference type="InterPro" id="IPR003016">
    <property type="entry name" value="2-oxoA_DH_lipoyl-BS"/>
</dbReference>
<dbReference type="SUPFAM" id="SSF52777">
    <property type="entry name" value="CoA-dependent acyltransferases"/>
    <property type="match status" value="1"/>
</dbReference>
<evidence type="ECO:0000313" key="13">
    <source>
        <dbReference type="EMBL" id="VIP03303.1"/>
    </source>
</evidence>
<dbReference type="SUPFAM" id="SSF51230">
    <property type="entry name" value="Single hybrid motif"/>
    <property type="match status" value="2"/>
</dbReference>
<dbReference type="Pfam" id="PF00198">
    <property type="entry name" value="2-oxoacid_dh"/>
    <property type="match status" value="1"/>
</dbReference>
<dbReference type="KEGG" id="tim:GMBLW1_06570"/>
<evidence type="ECO:0000256" key="10">
    <source>
        <dbReference type="SAM" id="MobiDB-lite"/>
    </source>
</evidence>